<comment type="caution">
    <text evidence="2">The sequence shown here is derived from an EMBL/GenBank/DDBJ whole genome shotgun (WGS) entry which is preliminary data.</text>
</comment>
<dbReference type="RefSeq" id="WP_144913733.1">
    <property type="nucleotide sequence ID" value="NZ_VLLI01000008.1"/>
</dbReference>
<keyword evidence="1" id="KW-0732">Signal</keyword>
<gene>
    <name evidence="2" type="ORF">JN11_02976</name>
</gene>
<dbReference type="AlphaFoldDB" id="A0A562TZR8"/>
<organism evidence="2 3">
    <name type="scientific">Mucilaginibacter frigoritolerans</name>
    <dbReference type="NCBI Taxonomy" id="652788"/>
    <lineage>
        <taxon>Bacteria</taxon>
        <taxon>Pseudomonadati</taxon>
        <taxon>Bacteroidota</taxon>
        <taxon>Sphingobacteriia</taxon>
        <taxon>Sphingobacteriales</taxon>
        <taxon>Sphingobacteriaceae</taxon>
        <taxon>Mucilaginibacter</taxon>
    </lineage>
</organism>
<evidence type="ECO:0000313" key="2">
    <source>
        <dbReference type="EMBL" id="TWI98788.1"/>
    </source>
</evidence>
<sequence length="284" mass="32118">MKKKQLLLLILAAAVAIAATTHDYFLLPENFFLHKGDKLNLHLLGGETFVKSEEIGYQSKSTVKFMIYEGSKKTDLTKVAKDSAAPIIDYTMLNSGQALIEMTRSAEYNDASRDNFADFLTSQGLDKMADKVKNANQFRIRQKITRYMKTLVSVDDQDGNLYGKVLNDDFEIILKDNPYKKKYGDDMSAQLKFQGKPAAGASVGLYIKTIKGSVYTSNLTTDKDGMVSFTMSREGIFMLRSVRIEPTKDKEADYESWWTSYTFPFSSSDEMPNTYKEFGFGNKH</sequence>
<name>A0A562TZR8_9SPHI</name>
<proteinExistence type="predicted"/>
<protein>
    <submittedName>
        <fullName evidence="2">Putative GH25 family protein</fullName>
    </submittedName>
</protein>
<evidence type="ECO:0000256" key="1">
    <source>
        <dbReference type="SAM" id="SignalP"/>
    </source>
</evidence>
<dbReference type="EMBL" id="VLLI01000008">
    <property type="protein sequence ID" value="TWI98788.1"/>
    <property type="molecule type" value="Genomic_DNA"/>
</dbReference>
<feature type="chain" id="PRO_5021735852" evidence="1">
    <location>
        <begin position="19"/>
        <end position="284"/>
    </location>
</feature>
<evidence type="ECO:0000313" key="3">
    <source>
        <dbReference type="Proteomes" id="UP000317010"/>
    </source>
</evidence>
<dbReference type="OrthoDB" id="796327at2"/>
<accession>A0A562TZR8</accession>
<dbReference type="Pfam" id="PF10670">
    <property type="entry name" value="DUF4198"/>
    <property type="match status" value="1"/>
</dbReference>
<dbReference type="InterPro" id="IPR019613">
    <property type="entry name" value="DUF4198"/>
</dbReference>
<dbReference type="Proteomes" id="UP000317010">
    <property type="component" value="Unassembled WGS sequence"/>
</dbReference>
<feature type="signal peptide" evidence="1">
    <location>
        <begin position="1"/>
        <end position="18"/>
    </location>
</feature>
<keyword evidence="3" id="KW-1185">Reference proteome</keyword>
<reference evidence="2 3" key="1">
    <citation type="submission" date="2019-07" db="EMBL/GenBank/DDBJ databases">
        <title>Genomic Encyclopedia of Archaeal and Bacterial Type Strains, Phase II (KMG-II): from individual species to whole genera.</title>
        <authorList>
            <person name="Goeker M."/>
        </authorList>
    </citation>
    <scope>NUCLEOTIDE SEQUENCE [LARGE SCALE GENOMIC DNA]</scope>
    <source>
        <strain evidence="2 3">ATCC BAA-1854</strain>
    </source>
</reference>